<dbReference type="Proteomes" id="UP000054771">
    <property type="component" value="Unassembled WGS sequence"/>
</dbReference>
<dbReference type="STRING" id="454130.A0A0U5GJD2"/>
<name>A0A0U5GJD2_ASPCI</name>
<evidence type="ECO:0000313" key="1">
    <source>
        <dbReference type="EMBL" id="CEL11479.1"/>
    </source>
</evidence>
<evidence type="ECO:0000313" key="2">
    <source>
        <dbReference type="Proteomes" id="UP000054771"/>
    </source>
</evidence>
<proteinExistence type="predicted"/>
<sequence length="184" mass="20934">MDRPYARSEADYERYVKVFMQDPTRGIDDYWLRKLSAPGSEYVYGNLSLDIYAVSSTLERRANLKPEKTQEVLRTLLISDASQALYDIWKEHVVSTHQHLTIAKIKAYINEGAEWTRGGLVDLSRVCAMDAFNALLGSTNPIQCICRSSRRMRKTAQVREALRQLKDTETAIDVDGIDDIGDVD</sequence>
<keyword evidence="2" id="KW-1185">Reference proteome</keyword>
<accession>A0A0U5GJD2</accession>
<organism evidence="1 2">
    <name type="scientific">Aspergillus calidoustus</name>
    <dbReference type="NCBI Taxonomy" id="454130"/>
    <lineage>
        <taxon>Eukaryota</taxon>
        <taxon>Fungi</taxon>
        <taxon>Dikarya</taxon>
        <taxon>Ascomycota</taxon>
        <taxon>Pezizomycotina</taxon>
        <taxon>Eurotiomycetes</taxon>
        <taxon>Eurotiomycetidae</taxon>
        <taxon>Eurotiales</taxon>
        <taxon>Aspergillaceae</taxon>
        <taxon>Aspergillus</taxon>
        <taxon>Aspergillus subgen. Nidulantes</taxon>
    </lineage>
</organism>
<dbReference type="AlphaFoldDB" id="A0A0U5GJD2"/>
<protein>
    <submittedName>
        <fullName evidence="1">Uncharacterized protein</fullName>
    </submittedName>
</protein>
<reference evidence="2" key="1">
    <citation type="journal article" date="2016" name="Genome Announc.">
        <title>Draft genome sequences of fungus Aspergillus calidoustus.</title>
        <authorList>
            <person name="Horn F."/>
            <person name="Linde J."/>
            <person name="Mattern D.J."/>
            <person name="Walther G."/>
            <person name="Guthke R."/>
            <person name="Scherlach K."/>
            <person name="Martin K."/>
            <person name="Brakhage A.A."/>
            <person name="Petzke L."/>
            <person name="Valiante V."/>
        </authorList>
    </citation>
    <scope>NUCLEOTIDE SEQUENCE [LARGE SCALE GENOMIC DNA]</scope>
    <source>
        <strain evidence="2">SF006504</strain>
    </source>
</reference>
<dbReference type="EMBL" id="CDMC01000026">
    <property type="protein sequence ID" value="CEL11479.1"/>
    <property type="molecule type" value="Genomic_DNA"/>
</dbReference>
<gene>
    <name evidence="1" type="ORF">ASPCAL14581</name>
</gene>